<keyword evidence="3" id="KW-0472">Membrane</keyword>
<organism evidence="6 7">
    <name type="scientific">Symbiobacterium thermophilum (strain DSM 24528 / JCM 14929 / IAM 14863 / T)</name>
    <dbReference type="NCBI Taxonomy" id="292459"/>
    <lineage>
        <taxon>Bacteria</taxon>
        <taxon>Bacillati</taxon>
        <taxon>Bacillota</taxon>
        <taxon>Clostridia</taxon>
        <taxon>Eubacteriales</taxon>
        <taxon>Symbiobacteriaceae</taxon>
        <taxon>Symbiobacterium</taxon>
    </lineage>
</organism>
<evidence type="ECO:0000256" key="4">
    <source>
        <dbReference type="SAM" id="MobiDB-lite"/>
    </source>
</evidence>
<feature type="region of interest" description="Disordered" evidence="4">
    <location>
        <begin position="620"/>
        <end position="640"/>
    </location>
</feature>
<comment type="subcellular location">
    <subcellularLocation>
        <location evidence="1">Membrane</location>
    </subcellularLocation>
</comment>
<sequence length="713" mass="76976">MTALRRRAKILRFVLTAVLLFMVGRLGWFHVMEAEEVLAREEARRLQEASLAPVRGALLDRSGRPLAVSIPQRNVVASPFHMEARNFARVAESLAPLLGQDAFELERLLRENPDSQYLVLARGVDLATAEEIAGLMLPGISLEETSQRVYPQGEAANQIIGYLDADGVGVYGLEAQYEEALRGRPGFVRAELTYDNAPILGTVRSNIPAEDGYTVISTIDIYLQRTFEEALDEVIAREDARRALAIAMDVHTGEILALAMRPGADLSDRSSWVKEDGTLDVERLTNWAVTPLPPGSSFKTVTTAIALEEGLIDLTTLIPDSGQIEIDGWTITNWDRVVHVEPQMRTIAQLLQTSSNVGLIHVGQRIPHETFQRYLQAFGFTEPTGLDFPHEAAANGLTNWEEKRAIDWANIYIGQHLEVTPVQMVRAAAVFANGGKLVRPHLVSEIRDANGETVWKAPTEPLRTVISEQTAAEVRQLMVSVIEEAYTQAKVPGYTAGGKTGTAQKYEGGREKERGLGDFLGFAPATEPRVAMFVLIDEPRPPGYGGTIAAPLFAKLMPEVLRALGVPPDDPEEVAEPQVEPAGEKAQEPARVAVPDARFLPADWALQRLRDAGLQPKVSGEGKVVTAQKPAPGAEAAPGSEVELTLGPLGGETVTVPDFSGLTLADAGRLSAELGLLLKQGGGAGFVVEQSPAPGTAVPSGSVITVRLSTARP</sequence>
<dbReference type="AlphaFoldDB" id="Q67LR9"/>
<feature type="domain" description="PASTA" evidence="5">
    <location>
        <begin position="650"/>
        <end position="710"/>
    </location>
</feature>
<comment type="similarity">
    <text evidence="2">Belongs to the transpeptidase family.</text>
</comment>
<dbReference type="SUPFAM" id="SSF56519">
    <property type="entry name" value="Penicillin binding protein dimerisation domain"/>
    <property type="match status" value="1"/>
</dbReference>
<dbReference type="GO" id="GO:0005886">
    <property type="term" value="C:plasma membrane"/>
    <property type="evidence" value="ECO:0007669"/>
    <property type="project" value="TreeGrafter"/>
</dbReference>
<dbReference type="Pfam" id="PF03793">
    <property type="entry name" value="PASTA"/>
    <property type="match status" value="2"/>
</dbReference>
<evidence type="ECO:0000313" key="6">
    <source>
        <dbReference type="EMBL" id="BAD41377.1"/>
    </source>
</evidence>
<dbReference type="Proteomes" id="UP000000417">
    <property type="component" value="Chromosome"/>
</dbReference>
<dbReference type="SUPFAM" id="SSF56601">
    <property type="entry name" value="beta-lactamase/transpeptidase-like"/>
    <property type="match status" value="1"/>
</dbReference>
<dbReference type="InterPro" id="IPR005311">
    <property type="entry name" value="PBP_dimer"/>
</dbReference>
<accession>Q67LR9</accession>
<dbReference type="Gene3D" id="3.30.10.20">
    <property type="match status" value="2"/>
</dbReference>
<name>Q67LR9_SYMTH</name>
<protein>
    <submittedName>
        <fullName evidence="6">Soprulation specific penicillin-binding protein</fullName>
    </submittedName>
</protein>
<dbReference type="HOGENOM" id="CLU_009289_6_0_9"/>
<dbReference type="Pfam" id="PF00905">
    <property type="entry name" value="Transpeptidase"/>
    <property type="match status" value="1"/>
</dbReference>
<evidence type="ECO:0000256" key="1">
    <source>
        <dbReference type="ARBA" id="ARBA00004370"/>
    </source>
</evidence>
<feature type="region of interest" description="Disordered" evidence="4">
    <location>
        <begin position="567"/>
        <end position="590"/>
    </location>
</feature>
<dbReference type="CDD" id="cd06576">
    <property type="entry name" value="PASTA_Pbp2x-like_1"/>
    <property type="match status" value="1"/>
</dbReference>
<gene>
    <name evidence="6" type="ordered locus">STH2392</name>
</gene>
<dbReference type="PANTHER" id="PTHR30627:SF1">
    <property type="entry name" value="PEPTIDOGLYCAN D,D-TRANSPEPTIDASE FTSI"/>
    <property type="match status" value="1"/>
</dbReference>
<keyword evidence="7" id="KW-1185">Reference proteome</keyword>
<dbReference type="InterPro" id="IPR036138">
    <property type="entry name" value="PBP_dimer_sf"/>
</dbReference>
<dbReference type="SUPFAM" id="SSF54184">
    <property type="entry name" value="Penicillin-binding protein 2x (pbp-2x), c-terminal domain"/>
    <property type="match status" value="2"/>
</dbReference>
<dbReference type="EMBL" id="AP006840">
    <property type="protein sequence ID" value="BAD41377.1"/>
    <property type="molecule type" value="Genomic_DNA"/>
</dbReference>
<dbReference type="InterPro" id="IPR012338">
    <property type="entry name" value="Beta-lactam/transpept-like"/>
</dbReference>
<dbReference type="Gene3D" id="3.90.1310.10">
    <property type="entry name" value="Penicillin-binding protein 2a (Domain 2)"/>
    <property type="match status" value="1"/>
</dbReference>
<proteinExistence type="inferred from homology"/>
<feature type="domain" description="PASTA" evidence="5">
    <location>
        <begin position="588"/>
        <end position="648"/>
    </location>
</feature>
<dbReference type="PANTHER" id="PTHR30627">
    <property type="entry name" value="PEPTIDOGLYCAN D,D-TRANSPEPTIDASE"/>
    <property type="match status" value="1"/>
</dbReference>
<dbReference type="KEGG" id="sth:STH2392"/>
<dbReference type="eggNOG" id="COG0768">
    <property type="taxonomic scope" value="Bacteria"/>
</dbReference>
<dbReference type="CDD" id="cd06575">
    <property type="entry name" value="PASTA_Pbp2x-like_2"/>
    <property type="match status" value="1"/>
</dbReference>
<dbReference type="SMART" id="SM00740">
    <property type="entry name" value="PASTA"/>
    <property type="match status" value="2"/>
</dbReference>
<dbReference type="GO" id="GO:0008658">
    <property type="term" value="F:penicillin binding"/>
    <property type="evidence" value="ECO:0007669"/>
    <property type="project" value="InterPro"/>
</dbReference>
<evidence type="ECO:0000256" key="3">
    <source>
        <dbReference type="ARBA" id="ARBA00023136"/>
    </source>
</evidence>
<dbReference type="Gene3D" id="3.40.710.10">
    <property type="entry name" value="DD-peptidase/beta-lactamase superfamily"/>
    <property type="match status" value="1"/>
</dbReference>
<dbReference type="InterPro" id="IPR050515">
    <property type="entry name" value="Beta-lactam/transpept"/>
</dbReference>
<dbReference type="InterPro" id="IPR005543">
    <property type="entry name" value="PASTA_dom"/>
</dbReference>
<evidence type="ECO:0000259" key="5">
    <source>
        <dbReference type="PROSITE" id="PS51178"/>
    </source>
</evidence>
<evidence type="ECO:0000256" key="2">
    <source>
        <dbReference type="ARBA" id="ARBA00007171"/>
    </source>
</evidence>
<feature type="compositionally biased region" description="Low complexity" evidence="4">
    <location>
        <begin position="630"/>
        <end position="639"/>
    </location>
</feature>
<dbReference type="eggNOG" id="COG2815">
    <property type="taxonomic scope" value="Bacteria"/>
</dbReference>
<dbReference type="GO" id="GO:0071555">
    <property type="term" value="P:cell wall organization"/>
    <property type="evidence" value="ECO:0007669"/>
    <property type="project" value="TreeGrafter"/>
</dbReference>
<reference evidence="6 7" key="1">
    <citation type="journal article" date="2004" name="Nucleic Acids Res.">
        <title>Genome sequence of Symbiobacterium thermophilum, an uncultivable bacterium that depends on microbial commensalism.</title>
        <authorList>
            <person name="Ueda K."/>
            <person name="Yamashita A."/>
            <person name="Ishikawa J."/>
            <person name="Shimada M."/>
            <person name="Watsuji T."/>
            <person name="Morimura K."/>
            <person name="Ikeda H."/>
            <person name="Hattori M."/>
            <person name="Beppu T."/>
        </authorList>
    </citation>
    <scope>NUCLEOTIDE SEQUENCE [LARGE SCALE GENOMIC DNA]</scope>
    <source>
        <strain evidence="7">T / IAM 14863</strain>
    </source>
</reference>
<dbReference type="PROSITE" id="PS51178">
    <property type="entry name" value="PASTA"/>
    <property type="match status" value="2"/>
</dbReference>
<dbReference type="InterPro" id="IPR001460">
    <property type="entry name" value="PCN-bd_Tpept"/>
</dbReference>
<dbReference type="Pfam" id="PF03717">
    <property type="entry name" value="PBP_dimer"/>
    <property type="match status" value="1"/>
</dbReference>
<evidence type="ECO:0000313" key="7">
    <source>
        <dbReference type="Proteomes" id="UP000000417"/>
    </source>
</evidence>
<dbReference type="STRING" id="292459.STH2392"/>